<dbReference type="GO" id="GO:0051315">
    <property type="term" value="P:attachment of mitotic spindle microtubules to kinetochore"/>
    <property type="evidence" value="ECO:0007669"/>
    <property type="project" value="UniProtKB-UniRule"/>
</dbReference>
<dbReference type="InterPro" id="IPR005550">
    <property type="entry name" value="Kinetochore_Ndc80"/>
</dbReference>
<dbReference type="Proteomes" id="UP000077521">
    <property type="component" value="Unassembled WGS sequence"/>
</dbReference>
<evidence type="ECO:0000259" key="14">
    <source>
        <dbReference type="Pfam" id="PF18077"/>
    </source>
</evidence>
<keyword evidence="2 10" id="KW-0158">Chromosome</keyword>
<feature type="compositionally biased region" description="Polar residues" evidence="12">
    <location>
        <begin position="136"/>
        <end position="152"/>
    </location>
</feature>
<comment type="subunit">
    <text evidence="10">Component of the NDC80 complex.</text>
</comment>
<feature type="domain" description="DUF5595" evidence="14">
    <location>
        <begin position="309"/>
        <end position="375"/>
    </location>
</feature>
<evidence type="ECO:0000256" key="11">
    <source>
        <dbReference type="SAM" id="Coils"/>
    </source>
</evidence>
<keyword evidence="9 10" id="KW-0137">Centromere</keyword>
<evidence type="ECO:0000256" key="12">
    <source>
        <dbReference type="SAM" id="MobiDB-lite"/>
    </source>
</evidence>
<evidence type="ECO:0000256" key="4">
    <source>
        <dbReference type="ARBA" id="ARBA00022776"/>
    </source>
</evidence>
<feature type="region of interest" description="Disordered" evidence="12">
    <location>
        <begin position="1"/>
        <end position="152"/>
    </location>
</feature>
<organism evidence="15 16">
    <name type="scientific">Tilletia indica</name>
    <dbReference type="NCBI Taxonomy" id="43049"/>
    <lineage>
        <taxon>Eukaryota</taxon>
        <taxon>Fungi</taxon>
        <taxon>Dikarya</taxon>
        <taxon>Basidiomycota</taxon>
        <taxon>Ustilaginomycotina</taxon>
        <taxon>Exobasidiomycetes</taxon>
        <taxon>Tilletiales</taxon>
        <taxon>Tilletiaceae</taxon>
        <taxon>Tilletia</taxon>
    </lineage>
</organism>
<dbReference type="PANTHER" id="PTHR10643">
    <property type="entry name" value="KINETOCHORE PROTEIN NDC80"/>
    <property type="match status" value="1"/>
</dbReference>
<feature type="compositionally biased region" description="Low complexity" evidence="12">
    <location>
        <begin position="9"/>
        <end position="37"/>
    </location>
</feature>
<keyword evidence="16" id="KW-1185">Reference proteome</keyword>
<comment type="caution">
    <text evidence="15">The sequence shown here is derived from an EMBL/GenBank/DDBJ whole genome shotgun (WGS) entry which is preliminary data.</text>
</comment>
<keyword evidence="5 10" id="KW-0995">Kinetochore</keyword>
<dbReference type="InterPro" id="IPR040967">
    <property type="entry name" value="DUF5595"/>
</dbReference>
<evidence type="ECO:0000256" key="9">
    <source>
        <dbReference type="ARBA" id="ARBA00023328"/>
    </source>
</evidence>
<evidence type="ECO:0000256" key="8">
    <source>
        <dbReference type="ARBA" id="ARBA00023306"/>
    </source>
</evidence>
<dbReference type="GO" id="GO:0051301">
    <property type="term" value="P:cell division"/>
    <property type="evidence" value="ECO:0007669"/>
    <property type="project" value="UniProtKB-UniRule"/>
</dbReference>
<sequence>MSHRRSTLGQPDSGGPSSGSNIPIPASAQKASSSAAAHGPPVSSQHSVLRASRASLAPSRSQGGPLSSQGAGERSMIGGSAAAGGGLGSSVGPGGGARGGAGGGGPGSSMRMYSEEALTTPRAGTSARGGGLGSSHMRQSTASGRQSLAIQSTPNQQRIFGRQSIAPFSFRAEAPAMKDPRPLRNAAFRAQMEAYIKEYVEGTGFRMPGWSYKTIHEPTQSAFVNMFKHIYLNCFDPNHVFGAEGKKFEEEVIMLMKENKYPFVDDLSKTRLTSAGSQQNWPICLGMLDWMIRLGTYAAEIGCGPLERDDPEDNDLFYRYLWRCYTKFWQGEDTFPEEYDELRSIYDQKLEANRAEDLALDKRLAELDAELAELEGESPVQYELRQAEVLQSDMAKFSKYNEEVLKPRLAKTNKQVEKLRQEQTDMAVQRVEKEKERDHLQSQVDAQEMSAEEYGRLTGEREHINKQLTETARSADTITRTNWALELDLQKRQAAVEVLITKFNDIGERVKFLPLTMRGGSSSAAAAADAGENEELDKLELVPGNEDTLLPKGLDIKRDIKPAIHGLRHATHAAFTSVENAKVGLGEQEENLLERLSTLRTDIRAEEARLSALKDQIDELTANSSVEMDMLAQDYARKERQLGAVESAGRLALQEANMTNEAMQDELETARAAIEENKQKMLSDVANAIAELDRLQQRTHEGIERIEEAVLAMDD</sequence>
<dbReference type="InterPro" id="IPR055260">
    <property type="entry name" value="Ndc80_CH"/>
</dbReference>
<dbReference type="InterPro" id="IPR038273">
    <property type="entry name" value="Ndc80_sf"/>
</dbReference>
<evidence type="ECO:0000256" key="6">
    <source>
        <dbReference type="ARBA" id="ARBA00023054"/>
    </source>
</evidence>
<reference evidence="15" key="1">
    <citation type="submission" date="2016-04" db="EMBL/GenBank/DDBJ databases">
        <authorList>
            <person name="Nguyen H.D."/>
            <person name="Samba Siva P."/>
            <person name="Cullis J."/>
            <person name="Levesque C.A."/>
            <person name="Hambleton S."/>
        </authorList>
    </citation>
    <scope>NUCLEOTIDE SEQUENCE</scope>
    <source>
        <strain evidence="15">DAOMC 236416</strain>
    </source>
</reference>
<proteinExistence type="inferred from homology"/>
<dbReference type="EMBL" id="LWDF02000270">
    <property type="protein sequence ID" value="KAE8250943.1"/>
    <property type="molecule type" value="Genomic_DNA"/>
</dbReference>
<dbReference type="GO" id="GO:0031262">
    <property type="term" value="C:Ndc80 complex"/>
    <property type="evidence" value="ECO:0007669"/>
    <property type="project" value="UniProtKB-UniRule"/>
</dbReference>
<accession>A0A177TPZ5</accession>
<keyword evidence="7 10" id="KW-0539">Nucleus</keyword>
<feature type="compositionally biased region" description="Gly residues" evidence="12">
    <location>
        <begin position="81"/>
        <end position="107"/>
    </location>
</feature>
<evidence type="ECO:0000259" key="13">
    <source>
        <dbReference type="Pfam" id="PF03801"/>
    </source>
</evidence>
<dbReference type="Gene3D" id="6.10.250.1950">
    <property type="match status" value="1"/>
</dbReference>
<keyword evidence="3 10" id="KW-0132">Cell division</keyword>
<evidence type="ECO:0000256" key="5">
    <source>
        <dbReference type="ARBA" id="ARBA00022838"/>
    </source>
</evidence>
<evidence type="ECO:0000256" key="7">
    <source>
        <dbReference type="ARBA" id="ARBA00023242"/>
    </source>
</evidence>
<keyword evidence="4 10" id="KW-0498">Mitosis</keyword>
<feature type="domain" description="Kinetochore protein Ndc80 CH" evidence="13">
    <location>
        <begin position="171"/>
        <end position="298"/>
    </location>
</feature>
<feature type="coiled-coil region" evidence="11">
    <location>
        <begin position="589"/>
        <end position="623"/>
    </location>
</feature>
<feature type="coiled-coil region" evidence="11">
    <location>
        <begin position="653"/>
        <end position="698"/>
    </location>
</feature>
<evidence type="ECO:0000256" key="1">
    <source>
        <dbReference type="ARBA" id="ARBA00007050"/>
    </source>
</evidence>
<feature type="compositionally biased region" description="Low complexity" evidence="12">
    <location>
        <begin position="47"/>
        <end position="61"/>
    </location>
</feature>
<keyword evidence="8 10" id="KW-0131">Cell cycle</keyword>
<dbReference type="Pfam" id="PF03801">
    <property type="entry name" value="Ndc80_HEC"/>
    <property type="match status" value="1"/>
</dbReference>
<evidence type="ECO:0000256" key="3">
    <source>
        <dbReference type="ARBA" id="ARBA00022618"/>
    </source>
</evidence>
<dbReference type="PANTHER" id="PTHR10643:SF2">
    <property type="entry name" value="KINETOCHORE PROTEIN NDC80 HOMOLOG"/>
    <property type="match status" value="1"/>
</dbReference>
<comment type="similarity">
    <text evidence="1 10">Belongs to the NDC80/HEC1 family.</text>
</comment>
<protein>
    <recommendedName>
        <fullName evidence="10">Kinetochore protein NDC80</fullName>
    </recommendedName>
</protein>
<dbReference type="GO" id="GO:0005634">
    <property type="term" value="C:nucleus"/>
    <property type="evidence" value="ECO:0007669"/>
    <property type="project" value="UniProtKB-SubCell"/>
</dbReference>
<evidence type="ECO:0000256" key="2">
    <source>
        <dbReference type="ARBA" id="ARBA00022454"/>
    </source>
</evidence>
<keyword evidence="6 11" id="KW-0175">Coiled coil</keyword>
<comment type="function">
    <text evidence="10">Acts as a component of the essential kinetochore-associated NDC80 complex, which is required for chromosome segregation and spindle checkpoint activity.</text>
</comment>
<name>A0A177TPZ5_9BASI</name>
<reference evidence="15" key="2">
    <citation type="journal article" date="2019" name="IMA Fungus">
        <title>Genome sequencing and comparison of five Tilletia species to identify candidate genes for the detection of regulated species infecting wheat.</title>
        <authorList>
            <person name="Nguyen H.D.T."/>
            <person name="Sultana T."/>
            <person name="Kesanakurti P."/>
            <person name="Hambleton S."/>
        </authorList>
    </citation>
    <scope>NUCLEOTIDE SEQUENCE</scope>
    <source>
        <strain evidence="15">DAOMC 236416</strain>
    </source>
</reference>
<dbReference type="Gene3D" id="1.10.418.30">
    <property type="entry name" value="Ncd80 complex, Ncd80 subunit"/>
    <property type="match status" value="1"/>
</dbReference>
<comment type="subcellular location">
    <subcellularLocation>
        <location evidence="10">Chromosome</location>
        <location evidence="10">Centromere</location>
        <location evidence="10">Kinetochore</location>
    </subcellularLocation>
    <subcellularLocation>
        <location evidence="10">Nucleus</location>
    </subcellularLocation>
</comment>
<gene>
    <name evidence="15" type="ORF">A4X13_0g4240</name>
</gene>
<evidence type="ECO:0000313" key="16">
    <source>
        <dbReference type="Proteomes" id="UP000077521"/>
    </source>
</evidence>
<evidence type="ECO:0000313" key="15">
    <source>
        <dbReference type="EMBL" id="KAE8250943.1"/>
    </source>
</evidence>
<dbReference type="AlphaFoldDB" id="A0A177TPZ5"/>
<dbReference type="Pfam" id="PF18077">
    <property type="entry name" value="DUF5595"/>
    <property type="match status" value="1"/>
</dbReference>
<evidence type="ECO:0000256" key="10">
    <source>
        <dbReference type="RuleBase" id="RU368072"/>
    </source>
</evidence>